<dbReference type="PANTHER" id="PTHR15131:SF3">
    <property type="entry name" value="SNRNA-ACTIVATING PROTEIN COMPLEX SUBUNIT 1"/>
    <property type="match status" value="1"/>
</dbReference>
<organism evidence="2 3">
    <name type="scientific">Vespula germanica</name>
    <name type="common">German yellow jacket</name>
    <name type="synonym">Paravespula germanica</name>
    <dbReference type="NCBI Taxonomy" id="30212"/>
    <lineage>
        <taxon>Eukaryota</taxon>
        <taxon>Metazoa</taxon>
        <taxon>Ecdysozoa</taxon>
        <taxon>Arthropoda</taxon>
        <taxon>Hexapoda</taxon>
        <taxon>Insecta</taxon>
        <taxon>Pterygota</taxon>
        <taxon>Neoptera</taxon>
        <taxon>Endopterygota</taxon>
        <taxon>Hymenoptera</taxon>
        <taxon>Apocrita</taxon>
        <taxon>Aculeata</taxon>
        <taxon>Vespoidea</taxon>
        <taxon>Vespidae</taxon>
        <taxon>Vespinae</taxon>
        <taxon>Vespula</taxon>
    </lineage>
</organism>
<dbReference type="GO" id="GO:0042796">
    <property type="term" value="P:snRNA transcription by RNA polymerase III"/>
    <property type="evidence" value="ECO:0007669"/>
    <property type="project" value="TreeGrafter"/>
</dbReference>
<feature type="compositionally biased region" description="Polar residues" evidence="1">
    <location>
        <begin position="278"/>
        <end position="293"/>
    </location>
</feature>
<reference evidence="2" key="1">
    <citation type="journal article" date="2020" name="G3 (Bethesda)">
        <title>High-Quality Assemblies for Three Invasive Social Wasps from the &lt;i&gt;Vespula&lt;/i&gt; Genus.</title>
        <authorList>
            <person name="Harrop T.W.R."/>
            <person name="Guhlin J."/>
            <person name="McLaughlin G.M."/>
            <person name="Permina E."/>
            <person name="Stockwell P."/>
            <person name="Gilligan J."/>
            <person name="Le Lec M.F."/>
            <person name="Gruber M.A.M."/>
            <person name="Quinn O."/>
            <person name="Lovegrove M."/>
            <person name="Duncan E.J."/>
            <person name="Remnant E.J."/>
            <person name="Van Eeckhoven J."/>
            <person name="Graham B."/>
            <person name="Knapp R.A."/>
            <person name="Langford K.W."/>
            <person name="Kronenberg Z."/>
            <person name="Press M.O."/>
            <person name="Eacker S.M."/>
            <person name="Wilson-Rankin E.E."/>
            <person name="Purcell J."/>
            <person name="Lester P.J."/>
            <person name="Dearden P.K."/>
        </authorList>
    </citation>
    <scope>NUCLEOTIDE SEQUENCE</scope>
    <source>
        <strain evidence="2">Linc-1</strain>
    </source>
</reference>
<dbReference type="GO" id="GO:0019185">
    <property type="term" value="C:snRNA-activating protein complex"/>
    <property type="evidence" value="ECO:0007669"/>
    <property type="project" value="TreeGrafter"/>
</dbReference>
<evidence type="ECO:0000256" key="1">
    <source>
        <dbReference type="SAM" id="MobiDB-lite"/>
    </source>
</evidence>
<dbReference type="Pfam" id="PF09808">
    <property type="entry name" value="SNAPC1"/>
    <property type="match status" value="1"/>
</dbReference>
<evidence type="ECO:0000313" key="3">
    <source>
        <dbReference type="Proteomes" id="UP000617340"/>
    </source>
</evidence>
<comment type="caution">
    <text evidence="2">The sequence shown here is derived from an EMBL/GenBank/DDBJ whole genome shotgun (WGS) entry which is preliminary data.</text>
</comment>
<dbReference type="PANTHER" id="PTHR15131">
    <property type="entry name" value="SMALL NUCLEAR RNA ACTIVATING COMPLEX, POLYPEPTIDE 1"/>
    <property type="match status" value="1"/>
</dbReference>
<dbReference type="EMBL" id="JACSDZ010000015">
    <property type="protein sequence ID" value="KAF7386542.1"/>
    <property type="molecule type" value="Genomic_DNA"/>
</dbReference>
<dbReference type="InterPro" id="IPR019188">
    <property type="entry name" value="SNAPC1"/>
</dbReference>
<proteinExistence type="predicted"/>
<feature type="compositionally biased region" description="Basic and acidic residues" evidence="1">
    <location>
        <begin position="239"/>
        <end position="260"/>
    </location>
</feature>
<evidence type="ECO:0008006" key="4">
    <source>
        <dbReference type="Google" id="ProtNLM"/>
    </source>
</evidence>
<protein>
    <recommendedName>
        <fullName evidence="4">snRNA-activating protein complex subunit 1</fullName>
    </recommendedName>
</protein>
<dbReference type="GO" id="GO:0042795">
    <property type="term" value="P:snRNA transcription by RNA polymerase II"/>
    <property type="evidence" value="ECO:0007669"/>
    <property type="project" value="TreeGrafter"/>
</dbReference>
<keyword evidence="3" id="KW-1185">Reference proteome</keyword>
<evidence type="ECO:0000313" key="2">
    <source>
        <dbReference type="EMBL" id="KAF7386542.1"/>
    </source>
</evidence>
<feature type="compositionally biased region" description="Low complexity" evidence="1">
    <location>
        <begin position="262"/>
        <end position="277"/>
    </location>
</feature>
<gene>
    <name evidence="2" type="ORF">HZH68_013674</name>
</gene>
<sequence>MSTSFNITAGFREDCAILIDRFEKVDDIRFKSFCEIWKDLKFSLIFKDKEHVAELMEFCEEILHLTKQYLFSGTFKERICGLYLLYGIYFKMPCFQFKIRITLTEWQMIMELHNQIKEGEHHDANYVLSKLIINNAFKHCLFDQEISFEKCFRKRYYYNNNPYSVLSSIKNMGEKDQMFEKINKLSKMYHQKKCEAIGSNTDNCSLNLFNSNFATEIINDIHKFSRGKGYNKKMSTSASKKDIKEIESDKKIKQPQRDLDDAYLSSSSDLGSNVSPLNISDNNTESSMNEFAE</sequence>
<dbReference type="GO" id="GO:0043565">
    <property type="term" value="F:sequence-specific DNA binding"/>
    <property type="evidence" value="ECO:0007669"/>
    <property type="project" value="TreeGrafter"/>
</dbReference>
<name>A0A834JET1_VESGE</name>
<dbReference type="Proteomes" id="UP000617340">
    <property type="component" value="Unassembled WGS sequence"/>
</dbReference>
<feature type="region of interest" description="Disordered" evidence="1">
    <location>
        <begin position="228"/>
        <end position="293"/>
    </location>
</feature>
<dbReference type="AlphaFoldDB" id="A0A834JET1"/>
<accession>A0A834JET1</accession>